<protein>
    <recommendedName>
        <fullName evidence="3">CotH protein</fullName>
    </recommendedName>
</protein>
<evidence type="ECO:0000313" key="1">
    <source>
        <dbReference type="EMBL" id="KAB6138581.1"/>
    </source>
</evidence>
<dbReference type="Proteomes" id="UP000487596">
    <property type="component" value="Unassembled WGS sequence"/>
</dbReference>
<dbReference type="InterPro" id="IPR014867">
    <property type="entry name" value="Spore_coat_CotH_CotH2/3/7"/>
</dbReference>
<dbReference type="CDD" id="cd13120">
    <property type="entry name" value="BF2867_like_N"/>
    <property type="match status" value="1"/>
</dbReference>
<proteinExistence type="predicted"/>
<comment type="caution">
    <text evidence="1">The sequence shown here is derived from an EMBL/GenBank/DDBJ whole genome shotgun (WGS) entry which is preliminary data.</text>
</comment>
<evidence type="ECO:0000313" key="2">
    <source>
        <dbReference type="Proteomes" id="UP000487596"/>
    </source>
</evidence>
<dbReference type="EMBL" id="WDEH01000015">
    <property type="protein sequence ID" value="KAB6138581.1"/>
    <property type="molecule type" value="Genomic_DNA"/>
</dbReference>
<organism evidence="1 2">
    <name type="scientific">Bacteroides xylanisolvens</name>
    <dbReference type="NCBI Taxonomy" id="371601"/>
    <lineage>
        <taxon>Bacteria</taxon>
        <taxon>Pseudomonadati</taxon>
        <taxon>Bacteroidota</taxon>
        <taxon>Bacteroidia</taxon>
        <taxon>Bacteroidales</taxon>
        <taxon>Bacteroidaceae</taxon>
        <taxon>Bacteroides</taxon>
    </lineage>
</organism>
<gene>
    <name evidence="1" type="ORF">GA424_10840</name>
</gene>
<dbReference type="AlphaFoldDB" id="A0A6A2RQD8"/>
<dbReference type="PROSITE" id="PS51257">
    <property type="entry name" value="PROKAR_LIPOPROTEIN"/>
    <property type="match status" value="1"/>
</dbReference>
<reference evidence="1 2" key="1">
    <citation type="journal article" date="2019" name="Nat. Med.">
        <title>A library of human gut bacterial isolates paired with longitudinal multiomics data enables mechanistic microbiome research.</title>
        <authorList>
            <person name="Poyet M."/>
            <person name="Groussin M."/>
            <person name="Gibbons S.M."/>
            <person name="Avila-Pacheco J."/>
            <person name="Jiang X."/>
            <person name="Kearney S.M."/>
            <person name="Perrotta A.R."/>
            <person name="Berdy B."/>
            <person name="Zhao S."/>
            <person name="Lieberman T.D."/>
            <person name="Swanson P.K."/>
            <person name="Smith M."/>
            <person name="Roesemann S."/>
            <person name="Alexander J.E."/>
            <person name="Rich S.A."/>
            <person name="Livny J."/>
            <person name="Vlamakis H."/>
            <person name="Clish C."/>
            <person name="Bullock K."/>
            <person name="Deik A."/>
            <person name="Scott J."/>
            <person name="Pierce K.A."/>
            <person name="Xavier R.J."/>
            <person name="Alm E.J."/>
        </authorList>
    </citation>
    <scope>NUCLEOTIDE SEQUENCE [LARGE SCALE GENOMIC DNA]</scope>
    <source>
        <strain evidence="1 2">BIOML-A62</strain>
    </source>
</reference>
<sequence>MRIQKYSSGCLLSALITVLAAGCADTDVLSGGKERIEITAETAPCSQAGSRSQIDEAGSTAGVTGILWSVDDQIGVFGKSTVNAPFEGTHTEPAATATFTGEVTSGDTPLHAYYPYREDATDAAAIPVTVAVEQYWTGAASISDNDIKASSTVTRRGDSWHFAFRPMVAMLRFEVDASGVDGVSTDERLVSIHVEEPEESDGKAEPWAGEFTMNLTDLDAGLAPVDGEAVTGLAVNLTDEPALTGKVKAYACIAPVIRSGQVLQIHLATDKHRISFRVTARQDLAAGGCYDIPLHLAAATVEENGLTIEDITAGEEPEILSFGFEAARNKGKILAREAYYDGSKTTVRSVTGQELTVTTEEGNPQGEISGCIPYLYDFTLVPTFTVTEGATVTVDGAEQTSGVSAQDFRSPVTYTVTAGGMSRDYVVTVTNTGLPVVVMTGNSGGSVQFLDMTVPAKSADFTETDRIAIYENGVASLAEMNCGFRLRGNSTSNFPKKPLAIKLASKTEVLGMKKHKRWCLLANWIDRSLMRNGVAFDIADKVRAAFSGTDAPGLPWQPHGKSVELVLNGVHVGNYFLCEQIKIDKNRLAIQDGFEDVVKDGGTATTANCGYLLEFDDNYDEYNKFRTSYCNLPCQSKDVITDNTIWNYVKNWVQDIETKLHDGNYTGAYEKLDINSVADYWIVQELTMNNEYRHPKSVYMYKDGTGKLCAGPVWDFDYQTFPNIENINAINRGYGHSNLSFGTNTLLYTQYSYTGGNDGDAPYMWYPQLFGDATFRATVKSRWQTLYPVLQGVTATIDRLGEANRLSDTYNQRIWPIESRERTGYGWYIDFSGDERLDYDKVIENMKACYTERLNNMNTAINGLK</sequence>
<accession>A0A6A2RQD8</accession>
<dbReference type="Gene3D" id="2.60.40.2340">
    <property type="match status" value="1"/>
</dbReference>
<dbReference type="RefSeq" id="WP_151921252.1">
    <property type="nucleotide sequence ID" value="NZ_CP103098.1"/>
</dbReference>
<evidence type="ECO:0008006" key="3">
    <source>
        <dbReference type="Google" id="ProtNLM"/>
    </source>
</evidence>
<name>A0A6A2RQD8_9BACE</name>
<dbReference type="Pfam" id="PF08757">
    <property type="entry name" value="CotH"/>
    <property type="match status" value="1"/>
</dbReference>